<dbReference type="Proteomes" id="UP000054564">
    <property type="component" value="Unassembled WGS sequence"/>
</dbReference>
<feature type="compositionally biased region" description="Low complexity" evidence="1">
    <location>
        <begin position="342"/>
        <end position="352"/>
    </location>
</feature>
<feature type="compositionally biased region" description="Polar residues" evidence="1">
    <location>
        <begin position="645"/>
        <end position="654"/>
    </location>
</feature>
<gene>
    <name evidence="2" type="ORF">PSTG_03929</name>
</gene>
<organism evidence="2 3">
    <name type="scientific">Puccinia striiformis f. sp. tritici PST-78</name>
    <dbReference type="NCBI Taxonomy" id="1165861"/>
    <lineage>
        <taxon>Eukaryota</taxon>
        <taxon>Fungi</taxon>
        <taxon>Dikarya</taxon>
        <taxon>Basidiomycota</taxon>
        <taxon>Pucciniomycotina</taxon>
        <taxon>Pucciniomycetes</taxon>
        <taxon>Pucciniales</taxon>
        <taxon>Pucciniaceae</taxon>
        <taxon>Puccinia</taxon>
    </lineage>
</organism>
<feature type="compositionally biased region" description="Polar residues" evidence="1">
    <location>
        <begin position="353"/>
        <end position="385"/>
    </location>
</feature>
<feature type="compositionally biased region" description="Polar residues" evidence="1">
    <location>
        <begin position="924"/>
        <end position="940"/>
    </location>
</feature>
<feature type="region of interest" description="Disordered" evidence="1">
    <location>
        <begin position="333"/>
        <end position="402"/>
    </location>
</feature>
<feature type="region of interest" description="Disordered" evidence="1">
    <location>
        <begin position="645"/>
        <end position="695"/>
    </location>
</feature>
<feature type="region of interest" description="Disordered" evidence="1">
    <location>
        <begin position="134"/>
        <end position="159"/>
    </location>
</feature>
<sequence length="1137" mass="124708">MENSKDRKPNEQLQTSPFPSELLTIPKQITPDWPAAFQSAQIKYIIPSDQAAILPESVQQHPADSLTHSELLTWLDKLVKAPTRKSIYLGESLKVYIVLSITEPAKVEFTEHHYIQNHLKTNVSINVQGNLLRGSSDTKPSIRSDRHAEDPSSGQLKQSNSLNHYQAPIHSPHPFTSSPRESLHLSQSKFSQLFTTSFSHVQVGAADGSNRVDFKSSSKLKPSNIGAQVTMFQVAKLANQWLVVWKVDCEMGTLQNPAQAGSLSLSSVITYHSTQPPIVDHSRPSILPTSPLSASPPRFNPRSSSSRVPDSGSQNVIEIDLFDGMRRDVGVSLTRPFNAPGSSASSVYQSGSNKLGQSNRQGQPSNRSSHSQVNSKISLGFSNPSRSEEYLPSFPEERSQSAPAISIPIARRAVSSANRKESTPIRLTHQEIKPTASNSPYLERHLTSFISIIDPLILRVETIAPENRLKTRDLTTEQSNHPKIDFIEMEKPFNPMLMVELRYPGDPAGTNNDDFLLESLDIQLEQQGLLAEFDNFVTSTIKIMPIHPTESTGAHFPYQISQDEVHSLIYAVQIEPANLRPEQVQQNDSSFLQYGCPPINISLPPSTLISNVSSAFKLQRTGISIHEDGSHSPEEENLLSSRADNMQASGSTPWGTGKSHRSTIKAPSLRNAHGPGPDDVPESKARLPSQNESKQPAGSVYLFSITIQGKMVSKDSSVESTGPISATWTSLLSSHNLSDSTTLELQRQTTKENMGHKTMPWLGVEQSERFRSQNPLNDVILSGAYDDVHHYNPSVFPHGGLVAGSQRHTASNLINALQELSTFQKRSSTGAGLSKQLSPLPTGHHDSGFVTPKVLPDDHPLPDSPTFGSLSIIQSGRRFLPNNNKLKTPTISTSTHSSPQVPEQSHQPSESSPNPGSEYLSRGFKSNQTNPRSSGSTKLTTPGLIESTFSQQDIQTNRSSLTFDRPAAGVGSRRAGEMMVKVKCLGDGTNRFKVLSEFAIEIHVFNCSSSSSSSTPWTTEGPFEVMILTNKYQIHQVVNPQDNDLDELEHDDYNDGGIISLDEAIHIGPLGAGECQAIKIRLIGLKPGIFQLHGIHFLSISPHNNPPLPPLPPQEKQQQQPLISQFVLVDPLVVLIE</sequence>
<comment type="caution">
    <text evidence="2">The sequence shown here is derived from an EMBL/GenBank/DDBJ whole genome shotgun (WGS) entry which is preliminary data.</text>
</comment>
<feature type="region of interest" description="Disordered" evidence="1">
    <location>
        <begin position="827"/>
        <end position="969"/>
    </location>
</feature>
<evidence type="ECO:0000313" key="2">
    <source>
        <dbReference type="EMBL" id="KNF02979.1"/>
    </source>
</evidence>
<feature type="compositionally biased region" description="Low complexity" evidence="1">
    <location>
        <begin position="888"/>
        <end position="913"/>
    </location>
</feature>
<dbReference type="OrthoDB" id="2505893at2759"/>
<protein>
    <recommendedName>
        <fullName evidence="4">TRAPP trafficking subunit Trs65-domain-containing protein</fullName>
    </recommendedName>
</protein>
<name>A0A0L0VUM9_9BASI</name>
<evidence type="ECO:0000256" key="1">
    <source>
        <dbReference type="SAM" id="MobiDB-lite"/>
    </source>
</evidence>
<feature type="compositionally biased region" description="Basic and acidic residues" evidence="1">
    <location>
        <begin position="140"/>
        <end position="150"/>
    </location>
</feature>
<dbReference type="EMBL" id="AJIL01000020">
    <property type="protein sequence ID" value="KNF02979.1"/>
    <property type="molecule type" value="Genomic_DNA"/>
</dbReference>
<keyword evidence="3" id="KW-1185">Reference proteome</keyword>
<feature type="region of interest" description="Disordered" evidence="1">
    <location>
        <begin position="277"/>
        <end position="315"/>
    </location>
</feature>
<evidence type="ECO:0000313" key="3">
    <source>
        <dbReference type="Proteomes" id="UP000054564"/>
    </source>
</evidence>
<accession>A0A0L0VUM9</accession>
<proteinExistence type="predicted"/>
<feature type="compositionally biased region" description="Low complexity" evidence="1">
    <location>
        <begin position="293"/>
        <end position="313"/>
    </location>
</feature>
<feature type="compositionally biased region" description="Polar residues" evidence="1">
    <location>
        <begin position="827"/>
        <end position="839"/>
    </location>
</feature>
<evidence type="ECO:0008006" key="4">
    <source>
        <dbReference type="Google" id="ProtNLM"/>
    </source>
</evidence>
<dbReference type="AlphaFoldDB" id="A0A0L0VUM9"/>
<reference evidence="3" key="1">
    <citation type="submission" date="2014-03" db="EMBL/GenBank/DDBJ databases">
        <title>The Genome Sequence of Puccinia striiformis f. sp. tritici PST-78.</title>
        <authorList>
            <consortium name="The Broad Institute Genome Sequencing Platform"/>
            <person name="Cuomo C."/>
            <person name="Hulbert S."/>
            <person name="Chen X."/>
            <person name="Walker B."/>
            <person name="Young S.K."/>
            <person name="Zeng Q."/>
            <person name="Gargeya S."/>
            <person name="Fitzgerald M."/>
            <person name="Haas B."/>
            <person name="Abouelleil A."/>
            <person name="Alvarado L."/>
            <person name="Arachchi H.M."/>
            <person name="Berlin A.M."/>
            <person name="Chapman S.B."/>
            <person name="Goldberg J."/>
            <person name="Griggs A."/>
            <person name="Gujja S."/>
            <person name="Hansen M."/>
            <person name="Howarth C."/>
            <person name="Imamovic A."/>
            <person name="Larimer J."/>
            <person name="McCowan C."/>
            <person name="Montmayeur A."/>
            <person name="Murphy C."/>
            <person name="Neiman D."/>
            <person name="Pearson M."/>
            <person name="Priest M."/>
            <person name="Roberts A."/>
            <person name="Saif S."/>
            <person name="Shea T."/>
            <person name="Sisk P."/>
            <person name="Sykes S."/>
            <person name="Wortman J."/>
            <person name="Nusbaum C."/>
            <person name="Birren B."/>
        </authorList>
    </citation>
    <scope>NUCLEOTIDE SEQUENCE [LARGE SCALE GENOMIC DNA]</scope>
    <source>
        <strain evidence="3">race PST-78</strain>
    </source>
</reference>
<feature type="compositionally biased region" description="Polar residues" evidence="1">
    <location>
        <begin position="947"/>
        <end position="962"/>
    </location>
</feature>